<dbReference type="PANTHER" id="PTHR41349">
    <property type="match status" value="1"/>
</dbReference>
<dbReference type="PANTHER" id="PTHR41349:SF1">
    <property type="entry name" value="PROTEIN CBG08683"/>
    <property type="match status" value="1"/>
</dbReference>
<feature type="signal peptide" evidence="1">
    <location>
        <begin position="1"/>
        <end position="29"/>
    </location>
</feature>
<keyword evidence="4" id="KW-1185">Reference proteome</keyword>
<dbReference type="Proteomes" id="UP001238450">
    <property type="component" value="Unassembled WGS sequence"/>
</dbReference>
<proteinExistence type="predicted"/>
<dbReference type="GO" id="GO:0004519">
    <property type="term" value="F:endonuclease activity"/>
    <property type="evidence" value="ECO:0007669"/>
    <property type="project" value="UniProtKB-KW"/>
</dbReference>
<dbReference type="InterPro" id="IPR005135">
    <property type="entry name" value="Endo/exonuclease/phosphatase"/>
</dbReference>
<dbReference type="AlphaFoldDB" id="A0AAJ1TC57"/>
<evidence type="ECO:0000313" key="3">
    <source>
        <dbReference type="EMBL" id="MDQ0416135.1"/>
    </source>
</evidence>
<name>A0AAJ1TC57_9BACL</name>
<keyword evidence="3" id="KW-0378">Hydrolase</keyword>
<dbReference type="Gene3D" id="3.60.10.10">
    <property type="entry name" value="Endonuclease/exonuclease/phosphatase"/>
    <property type="match status" value="1"/>
</dbReference>
<sequence>MLIRKRILIPVLLLCLCIMSFSMVGHSFAASPYLSTKKQSYSTGEAIQINFNQGPGNAKDWIGIYRKGAANSPSLDWVYVNGSKTASSGATNGSVTLNGVLEAGTYEIRFFADDGYTKISPDISINVTNQKSPAQSSETVKIMSMNTWNGGANVANGLEKIVNAVRLSGADIVGFQEKAEPVTAIAKRLGWYYYQASHDGGVISKYPIVETFEFEGVGASAARVRLPSGQEVMVASAHLDYRVYSPYLAHFDKKSPKDIIANEERSRGVQTTNILNRLNPYLSANIPVFLLGDFNAPSHLDWVEATKNTHQGYVLDWPVSKKIEQAGMIDSYRAIHPDPAADPGNTWSPVYTYDHPWDTSYPKEPQDRIDFIYSKGRAQATDSKVFMVGSPRPYGQHQNNDWPTDHAAVVSSYTINP</sequence>
<dbReference type="SUPFAM" id="SSF56219">
    <property type="entry name" value="DNase I-like"/>
    <property type="match status" value="1"/>
</dbReference>
<dbReference type="Pfam" id="PF03372">
    <property type="entry name" value="Exo_endo_phos"/>
    <property type="match status" value="1"/>
</dbReference>
<dbReference type="EMBL" id="JAUSUV010000001">
    <property type="protein sequence ID" value="MDQ0416135.1"/>
    <property type="molecule type" value="Genomic_DNA"/>
</dbReference>
<organism evidence="3 4">
    <name type="scientific">Croceifilum oryzae</name>
    <dbReference type="NCBI Taxonomy" id="1553429"/>
    <lineage>
        <taxon>Bacteria</taxon>
        <taxon>Bacillati</taxon>
        <taxon>Bacillota</taxon>
        <taxon>Bacilli</taxon>
        <taxon>Bacillales</taxon>
        <taxon>Thermoactinomycetaceae</taxon>
        <taxon>Croceifilum</taxon>
    </lineage>
</organism>
<keyword evidence="3" id="KW-0540">Nuclease</keyword>
<keyword evidence="3" id="KW-0255">Endonuclease</keyword>
<feature type="chain" id="PRO_5042529049" evidence="1">
    <location>
        <begin position="30"/>
        <end position="417"/>
    </location>
</feature>
<evidence type="ECO:0000256" key="1">
    <source>
        <dbReference type="SAM" id="SignalP"/>
    </source>
</evidence>
<evidence type="ECO:0000259" key="2">
    <source>
        <dbReference type="Pfam" id="PF03372"/>
    </source>
</evidence>
<gene>
    <name evidence="3" type="ORF">J2Z48_000293</name>
</gene>
<protein>
    <submittedName>
        <fullName evidence="3">Endonuclease/exonuclease/phosphatase family metal-dependent hydrolase</fullName>
    </submittedName>
</protein>
<feature type="domain" description="Endonuclease/exonuclease/phosphatase" evidence="2">
    <location>
        <begin position="143"/>
        <end position="406"/>
    </location>
</feature>
<dbReference type="GO" id="GO:0016787">
    <property type="term" value="F:hydrolase activity"/>
    <property type="evidence" value="ECO:0007669"/>
    <property type="project" value="UniProtKB-KW"/>
</dbReference>
<comment type="caution">
    <text evidence="3">The sequence shown here is derived from an EMBL/GenBank/DDBJ whole genome shotgun (WGS) entry which is preliminary data.</text>
</comment>
<dbReference type="RefSeq" id="WP_307250292.1">
    <property type="nucleotide sequence ID" value="NZ_JAUSUV010000001.1"/>
</dbReference>
<accession>A0AAJ1TC57</accession>
<keyword evidence="1" id="KW-0732">Signal</keyword>
<evidence type="ECO:0000313" key="4">
    <source>
        <dbReference type="Proteomes" id="UP001238450"/>
    </source>
</evidence>
<dbReference type="InterPro" id="IPR036691">
    <property type="entry name" value="Endo/exonu/phosph_ase_sf"/>
</dbReference>
<reference evidence="3 4" key="1">
    <citation type="submission" date="2023-07" db="EMBL/GenBank/DDBJ databases">
        <title>Genomic Encyclopedia of Type Strains, Phase IV (KMG-IV): sequencing the most valuable type-strain genomes for metagenomic binning, comparative biology and taxonomic classification.</title>
        <authorList>
            <person name="Goeker M."/>
        </authorList>
    </citation>
    <scope>NUCLEOTIDE SEQUENCE [LARGE SCALE GENOMIC DNA]</scope>
    <source>
        <strain evidence="3 4">DSM 46876</strain>
    </source>
</reference>